<comment type="caution">
    <text evidence="2">The sequence shown here is derived from an EMBL/GenBank/DDBJ whole genome shotgun (WGS) entry which is preliminary data.</text>
</comment>
<organism evidence="2 3">
    <name type="scientific">Fusarium oxysporum f. sp. cepae</name>
    <dbReference type="NCBI Taxonomy" id="396571"/>
    <lineage>
        <taxon>Eukaryota</taxon>
        <taxon>Fungi</taxon>
        <taxon>Dikarya</taxon>
        <taxon>Ascomycota</taxon>
        <taxon>Pezizomycotina</taxon>
        <taxon>Sordariomycetes</taxon>
        <taxon>Hypocreomycetidae</taxon>
        <taxon>Hypocreales</taxon>
        <taxon>Nectriaceae</taxon>
        <taxon>Fusarium</taxon>
        <taxon>Fusarium oxysporum species complex</taxon>
    </lineage>
</organism>
<proteinExistence type="predicted"/>
<sequence length="53" mass="5740">MATSVPKNDTKISGHNDLAPTTSYIDGEVLDAGIDYGYQNASNFTKIYRSVLS</sequence>
<accession>A0A3L6NDF4</accession>
<dbReference type="AlphaFoldDB" id="A0A3L6NDF4"/>
<evidence type="ECO:0000256" key="1">
    <source>
        <dbReference type="SAM" id="MobiDB-lite"/>
    </source>
</evidence>
<evidence type="ECO:0000313" key="3">
    <source>
        <dbReference type="Proteomes" id="UP000270866"/>
    </source>
</evidence>
<feature type="region of interest" description="Disordered" evidence="1">
    <location>
        <begin position="1"/>
        <end position="22"/>
    </location>
</feature>
<name>A0A3L6NDF4_FUSOX</name>
<reference evidence="2 3" key="1">
    <citation type="journal article" date="2018" name="Sci. Rep.">
        <title>Characterisation of pathogen-specific regions and novel effector candidates in Fusarium oxysporum f. sp. cepae.</title>
        <authorList>
            <person name="Armitage A.D."/>
            <person name="Taylor A."/>
            <person name="Sobczyk M.K."/>
            <person name="Baxter L."/>
            <person name="Greenfield B.P."/>
            <person name="Bates H.J."/>
            <person name="Wilson F."/>
            <person name="Jackson A.C."/>
            <person name="Ott S."/>
            <person name="Harrison R.J."/>
            <person name="Clarkson J.P."/>
        </authorList>
    </citation>
    <scope>NUCLEOTIDE SEQUENCE [LARGE SCALE GENOMIC DNA]</scope>
    <source>
        <strain evidence="2 3">FoC_Fus2</strain>
    </source>
</reference>
<gene>
    <name evidence="2" type="ORF">BFJ65_g9329</name>
</gene>
<evidence type="ECO:0000313" key="2">
    <source>
        <dbReference type="EMBL" id="RKK15749.1"/>
    </source>
</evidence>
<dbReference type="Proteomes" id="UP000270866">
    <property type="component" value="Chromosome 8"/>
</dbReference>
<dbReference type="EMBL" id="MRCU01000006">
    <property type="protein sequence ID" value="RKK15749.1"/>
    <property type="molecule type" value="Genomic_DNA"/>
</dbReference>
<protein>
    <submittedName>
        <fullName evidence="2">Uncharacterized protein</fullName>
    </submittedName>
</protein>